<protein>
    <recommendedName>
        <fullName evidence="5">UBR-type domain-containing protein</fullName>
    </recommendedName>
</protein>
<evidence type="ECO:0000313" key="7">
    <source>
        <dbReference type="Proteomes" id="UP000683925"/>
    </source>
</evidence>
<dbReference type="OrthoDB" id="15304at2759"/>
<dbReference type="SMART" id="SM00396">
    <property type="entry name" value="ZnF_UBR1"/>
    <property type="match status" value="1"/>
</dbReference>
<dbReference type="InterPro" id="IPR003126">
    <property type="entry name" value="Znf_UBR"/>
</dbReference>
<dbReference type="EMBL" id="CAJJDP010000085">
    <property type="protein sequence ID" value="CAD8185876.1"/>
    <property type="molecule type" value="Genomic_DNA"/>
</dbReference>
<accession>A0A8S1WJ98</accession>
<sequence>MNNLQKKFDINRLNYYEGDFSEYGPFILFRNIFPDHQKVKSWAVNRHQSKQHCSTLISTNELSYQCFTCGIEATHIYCKECFDPKQHLGHQCIINGKSKGMCDCGCEYIISRHGFCSKHKNYVQDENDEVVNTSIKVKKRITYILKTLIGYFTSWMKQIKSESNINIAFLTLFHFAMQNQKYFLMPQFETKHAVEQLYRLIIRASNTQTLIINTIDSLINYRQRYLVLIQNILSSKNRKNSKHTYLEKILKYQVYFEPYQDFKIMKIDKILYQLYADEKSKAQLFSILLKNFSNLWWIDQFKTTQHDSKVKFNELNPTLCYQFFDQINSALKVNLQLIHFVYTSNILTTESQFVSFEMQKQFFLQNQNIQDFVVTMEKLHYSSNSLCSKSQLVLPQLFRRRFGYKAFGQIALDQLKEILNNKFDSFTKQDAKFDLIKQFNYNQFAITTLINSLGQGIQTMNQSNQQNKKIELAHTVHYTMDQATYYSAICVGLESLFKRYNNEIFEKNIIKLLFYQTYNILKKTFRKTQDYYNQPTFKNGMVIQKLFISYLGYLYCGTQFKNGGQFLDFLLDILDENEQEFKFNLNSLLQSILRVYLIIQYNKNSELENIYQGTENFIEYSQFHRVDTCLFKLYIFLYGNHGFSKIQDMLEQFKKQNSMFNDIQLTGIIQQLFVGMILNDQDLYNVCSPLLKELSNDLKLTLARMMGNYFILSNSLEYGDILEKLQNSGVLITKNFSNHILQICELDQTTKKLKLKAEYQIFYEPGLIQNQKGLKNEIIERLIEKKKSESEILLGNGIIWDIEQFSNQRYRVLQHLMLMNYCQNSLFLKNLKFLQGTAETTNLKQLNKNTNFLQEMCQLVYAQLAFFSKFDQISFQNFADTVRVQLENIYNMNLKKEEKQMIKVLISSINELNKSQIQENKQNKLKFQAQKDKYKAKFNTIQSSNLIQQILNEEQQQEIAIKDENLCYACKLSLNAQNSVGTLSIFLKPESQVVDGTHEKLENLLKFNLCLGIQTCKHYFHDQCLTEYFQSDYMRNEDIGSYELDLICPICKQSVIQRFPIDDIDKQKLKSFNSDLLLITYHLDIALEENQNSMNKLVQIYINLFFDLVTSLFINAENYRRSQKNVLFKQLLICYYETFLEMDQNSRKMLTQLQIPKQKNNLVFNTVSSIYNILTNQSTLSELRSDILDLISTNRQLSNVEISLFLSSFGIEEEIMKQQQLDAVLNIAQEDYTLNYYKTLQSQGIQQVYNKLGQTFLQFHSKYFSEGCSYCNFEEQNFQYSGISVCLLCQDVFCNKSCLFKSINSLKHHATNLHDGNSIFVNLQDSSVTLISDSNSTQKFKCLYYNNLGQRINSENPHSDWNTYQLDFTKANQLALIILNDKYNTITDIEENQQFT</sequence>
<dbReference type="Proteomes" id="UP000683925">
    <property type="component" value="Unassembled WGS sequence"/>
</dbReference>
<comment type="caution">
    <text evidence="6">The sequence shown here is derived from an EMBL/GenBank/DDBJ whole genome shotgun (WGS) entry which is preliminary data.</text>
</comment>
<keyword evidence="2" id="KW-0863">Zinc-finger</keyword>
<feature type="domain" description="UBR-type" evidence="5">
    <location>
        <begin position="51"/>
        <end position="121"/>
    </location>
</feature>
<dbReference type="CDD" id="cd19670">
    <property type="entry name" value="UBR-box_UBR1_2_3"/>
    <property type="match status" value="1"/>
</dbReference>
<evidence type="ECO:0000256" key="3">
    <source>
        <dbReference type="ARBA" id="ARBA00022833"/>
    </source>
</evidence>
<dbReference type="PROSITE" id="PS51157">
    <property type="entry name" value="ZF_UBR"/>
    <property type="match status" value="1"/>
</dbReference>
<name>A0A8S1WJ98_PAROT</name>
<evidence type="ECO:0000256" key="4">
    <source>
        <dbReference type="PROSITE-ProRule" id="PRU00508"/>
    </source>
</evidence>
<dbReference type="PANTHER" id="PTHR38924:SF2">
    <property type="entry name" value="CHROMOSOME UNDETERMINED SCAFFOLD_10, WHOLE GENOME SHOTGUN SEQUENCE"/>
    <property type="match status" value="1"/>
</dbReference>
<proteinExistence type="predicted"/>
<dbReference type="OMA" id="IEATHIY"/>
<evidence type="ECO:0000313" key="6">
    <source>
        <dbReference type="EMBL" id="CAD8185876.1"/>
    </source>
</evidence>
<keyword evidence="7" id="KW-1185">Reference proteome</keyword>
<feature type="zinc finger region" description="UBR-type" evidence="4">
    <location>
        <begin position="51"/>
        <end position="121"/>
    </location>
</feature>
<keyword evidence="3" id="KW-0862">Zinc</keyword>
<dbReference type="Pfam" id="PF02207">
    <property type="entry name" value="zf-UBR"/>
    <property type="match status" value="1"/>
</dbReference>
<evidence type="ECO:0000256" key="2">
    <source>
        <dbReference type="ARBA" id="ARBA00022771"/>
    </source>
</evidence>
<dbReference type="GO" id="GO:0008270">
    <property type="term" value="F:zinc ion binding"/>
    <property type="evidence" value="ECO:0007669"/>
    <property type="project" value="UniProtKB-KW"/>
</dbReference>
<organism evidence="6 7">
    <name type="scientific">Paramecium octaurelia</name>
    <dbReference type="NCBI Taxonomy" id="43137"/>
    <lineage>
        <taxon>Eukaryota</taxon>
        <taxon>Sar</taxon>
        <taxon>Alveolata</taxon>
        <taxon>Ciliophora</taxon>
        <taxon>Intramacronucleata</taxon>
        <taxon>Oligohymenophorea</taxon>
        <taxon>Peniculida</taxon>
        <taxon>Parameciidae</taxon>
        <taxon>Paramecium</taxon>
    </lineage>
</organism>
<reference evidence="6" key="1">
    <citation type="submission" date="2021-01" db="EMBL/GenBank/DDBJ databases">
        <authorList>
            <consortium name="Genoscope - CEA"/>
            <person name="William W."/>
        </authorList>
    </citation>
    <scope>NUCLEOTIDE SEQUENCE</scope>
</reference>
<dbReference type="PANTHER" id="PTHR38924">
    <property type="entry name" value="ASPARAGINE AND ASPARTATE RICH PROTEIN 1"/>
    <property type="match status" value="1"/>
</dbReference>
<keyword evidence="1" id="KW-0479">Metal-binding</keyword>
<gene>
    <name evidence="6" type="ORF">POCTA_138.1.T0860202</name>
</gene>
<evidence type="ECO:0000256" key="1">
    <source>
        <dbReference type="ARBA" id="ARBA00022723"/>
    </source>
</evidence>
<evidence type="ECO:0000259" key="5">
    <source>
        <dbReference type="PROSITE" id="PS51157"/>
    </source>
</evidence>